<dbReference type="Proteomes" id="UP001165101">
    <property type="component" value="Unassembled WGS sequence"/>
</dbReference>
<gene>
    <name evidence="1" type="ORF">Cboi01_000076900</name>
</gene>
<comment type="caution">
    <text evidence="1">The sequence shown here is derived from an EMBL/GenBank/DDBJ whole genome shotgun (WGS) entry which is preliminary data.</text>
</comment>
<keyword evidence="2" id="KW-1185">Reference proteome</keyword>
<organism evidence="1 2">
    <name type="scientific">Candida boidinii</name>
    <name type="common">Yeast</name>
    <dbReference type="NCBI Taxonomy" id="5477"/>
    <lineage>
        <taxon>Eukaryota</taxon>
        <taxon>Fungi</taxon>
        <taxon>Dikarya</taxon>
        <taxon>Ascomycota</taxon>
        <taxon>Saccharomycotina</taxon>
        <taxon>Pichiomycetes</taxon>
        <taxon>Pichiales</taxon>
        <taxon>Pichiaceae</taxon>
        <taxon>Ogataea</taxon>
        <taxon>Ogataea/Candida clade</taxon>
    </lineage>
</organism>
<reference evidence="1" key="1">
    <citation type="submission" date="2023-04" db="EMBL/GenBank/DDBJ databases">
        <title>Candida boidinii NBRC 1967.</title>
        <authorList>
            <person name="Ichikawa N."/>
            <person name="Sato H."/>
            <person name="Tonouchi N."/>
        </authorList>
    </citation>
    <scope>NUCLEOTIDE SEQUENCE</scope>
    <source>
        <strain evidence="1">NBRC 1967</strain>
    </source>
</reference>
<proteinExistence type="predicted"/>
<evidence type="ECO:0000313" key="2">
    <source>
        <dbReference type="Proteomes" id="UP001165101"/>
    </source>
</evidence>
<dbReference type="EMBL" id="BSXV01000236">
    <property type="protein sequence ID" value="GME88200.1"/>
    <property type="molecule type" value="Genomic_DNA"/>
</dbReference>
<protein>
    <submittedName>
        <fullName evidence="1">Unnamed protein product</fullName>
    </submittedName>
</protein>
<name>A0ACB5TGD1_CANBO</name>
<accession>A0ACB5TGD1</accession>
<evidence type="ECO:0000313" key="1">
    <source>
        <dbReference type="EMBL" id="GME88200.1"/>
    </source>
</evidence>
<sequence length="143" mass="16636">MKQLNTQMSVSKSLQLQWQLHSRRYVSTKAHYITTPIFYVNAKPHLGHFYSMTLADVYNRWNKFNGRETFFTTGTDEHGLKVQNAAAAADNTDPKLFCDRLSDKFKELAGIGDIKYDRFIRTTDPDHLESVNAFWKIVWDKGK</sequence>